<evidence type="ECO:0000256" key="3">
    <source>
        <dbReference type="ARBA" id="ARBA00023125"/>
    </source>
</evidence>
<protein>
    <submittedName>
        <fullName evidence="8">HTH-type transcriptional regulator BetI</fullName>
    </submittedName>
</protein>
<keyword evidence="9" id="KW-1185">Reference proteome</keyword>
<dbReference type="PANTHER" id="PTHR30055">
    <property type="entry name" value="HTH-TYPE TRANSCRIPTIONAL REGULATOR RUTR"/>
    <property type="match status" value="1"/>
</dbReference>
<dbReference type="GO" id="GO:0003700">
    <property type="term" value="F:DNA-binding transcription factor activity"/>
    <property type="evidence" value="ECO:0007669"/>
    <property type="project" value="TreeGrafter"/>
</dbReference>
<evidence type="ECO:0000256" key="1">
    <source>
        <dbReference type="ARBA" id="ARBA00022491"/>
    </source>
</evidence>
<dbReference type="InterPro" id="IPR050109">
    <property type="entry name" value="HTH-type_TetR-like_transc_reg"/>
</dbReference>
<evidence type="ECO:0000313" key="8">
    <source>
        <dbReference type="EMBL" id="GJD62584.1"/>
    </source>
</evidence>
<dbReference type="EMBL" id="BPQJ01000011">
    <property type="protein sequence ID" value="GJD62584.1"/>
    <property type="molecule type" value="Genomic_DNA"/>
</dbReference>
<evidence type="ECO:0000256" key="4">
    <source>
        <dbReference type="ARBA" id="ARBA00023163"/>
    </source>
</evidence>
<dbReference type="Proteomes" id="UP001055286">
    <property type="component" value="Unassembled WGS sequence"/>
</dbReference>
<reference evidence="8" key="1">
    <citation type="journal article" date="2016" name="Front. Microbiol.">
        <title>Genome Sequence of the Piezophilic, Mesophilic Sulfate-Reducing Bacterium Desulfovibrio indicus J2T.</title>
        <authorList>
            <person name="Cao J."/>
            <person name="Maignien L."/>
            <person name="Shao Z."/>
            <person name="Alain K."/>
            <person name="Jebbar M."/>
        </authorList>
    </citation>
    <scope>NUCLEOTIDE SEQUENCE</scope>
    <source>
        <strain evidence="8">JCM 32048</strain>
    </source>
</reference>
<dbReference type="Gene3D" id="1.10.357.10">
    <property type="entry name" value="Tetracycline Repressor, domain 2"/>
    <property type="match status" value="1"/>
</dbReference>
<feature type="DNA-binding region" description="H-T-H motif" evidence="5">
    <location>
        <begin position="50"/>
        <end position="69"/>
    </location>
</feature>
<keyword evidence="4" id="KW-0804">Transcription</keyword>
<feature type="region of interest" description="Disordered" evidence="6">
    <location>
        <begin position="1"/>
        <end position="26"/>
    </location>
</feature>
<comment type="caution">
    <text evidence="8">The sequence shown here is derived from an EMBL/GenBank/DDBJ whole genome shotgun (WGS) entry which is preliminary data.</text>
</comment>
<dbReference type="SUPFAM" id="SSF48498">
    <property type="entry name" value="Tetracyclin repressor-like, C-terminal domain"/>
    <property type="match status" value="1"/>
</dbReference>
<proteinExistence type="predicted"/>
<keyword evidence="1" id="KW-0678">Repressor</keyword>
<keyword evidence="3 5" id="KW-0238">DNA-binding</keyword>
<sequence>MNVHSQGLPRVPPQPNPANPARLDSAEERRTRILDAAEACFVRHGFHRATMHDVAAEAGMSPGNLYRYFPSKDAIVAGLAERDRAAVAEDFSGIETAPDLMQAFAALARRHLAEAPAEKAVLCLEMWAEATRNPAMAAICRDFEREIAARLSGLYRQAQSRAAQPVPGADPEALARLAMVMADGIMVRRALSPDFSPGPVIDAMLTLIGAALEGRFDPTGTVPPTLPSNPEPAR</sequence>
<dbReference type="RefSeq" id="WP_238191214.1">
    <property type="nucleotide sequence ID" value="NZ_BPQJ01000011.1"/>
</dbReference>
<accession>A0AA37HBM0</accession>
<reference evidence="8" key="2">
    <citation type="submission" date="2021-08" db="EMBL/GenBank/DDBJ databases">
        <authorList>
            <person name="Tani A."/>
            <person name="Ola A."/>
            <person name="Ogura Y."/>
            <person name="Katsura K."/>
            <person name="Hayashi T."/>
        </authorList>
    </citation>
    <scope>NUCLEOTIDE SEQUENCE</scope>
    <source>
        <strain evidence="8">JCM 32048</strain>
    </source>
</reference>
<evidence type="ECO:0000259" key="7">
    <source>
        <dbReference type="PROSITE" id="PS50977"/>
    </source>
</evidence>
<evidence type="ECO:0000313" key="9">
    <source>
        <dbReference type="Proteomes" id="UP001055286"/>
    </source>
</evidence>
<organism evidence="8 9">
    <name type="scientific">Methylobacterium frigidaeris</name>
    <dbReference type="NCBI Taxonomy" id="2038277"/>
    <lineage>
        <taxon>Bacteria</taxon>
        <taxon>Pseudomonadati</taxon>
        <taxon>Pseudomonadota</taxon>
        <taxon>Alphaproteobacteria</taxon>
        <taxon>Hyphomicrobiales</taxon>
        <taxon>Methylobacteriaceae</taxon>
        <taxon>Methylobacterium</taxon>
    </lineage>
</organism>
<dbReference type="InterPro" id="IPR036271">
    <property type="entry name" value="Tet_transcr_reg_TetR-rel_C_sf"/>
</dbReference>
<dbReference type="Pfam" id="PF00440">
    <property type="entry name" value="TetR_N"/>
    <property type="match status" value="1"/>
</dbReference>
<dbReference type="PRINTS" id="PR00455">
    <property type="entry name" value="HTHTETR"/>
</dbReference>
<dbReference type="InterPro" id="IPR039538">
    <property type="entry name" value="BetI_C"/>
</dbReference>
<gene>
    <name evidence="8" type="primary">betI_6</name>
    <name evidence="8" type="ORF">MPEAHAMD_2737</name>
</gene>
<evidence type="ECO:0000256" key="2">
    <source>
        <dbReference type="ARBA" id="ARBA00023015"/>
    </source>
</evidence>
<dbReference type="SUPFAM" id="SSF46689">
    <property type="entry name" value="Homeodomain-like"/>
    <property type="match status" value="1"/>
</dbReference>
<feature type="domain" description="HTH tetR-type" evidence="7">
    <location>
        <begin position="27"/>
        <end position="87"/>
    </location>
</feature>
<dbReference type="Pfam" id="PF13977">
    <property type="entry name" value="TetR_C_6"/>
    <property type="match status" value="1"/>
</dbReference>
<keyword evidence="2" id="KW-0805">Transcription regulation</keyword>
<dbReference type="PROSITE" id="PS50977">
    <property type="entry name" value="HTH_TETR_2"/>
    <property type="match status" value="1"/>
</dbReference>
<dbReference type="GO" id="GO:0000976">
    <property type="term" value="F:transcription cis-regulatory region binding"/>
    <property type="evidence" value="ECO:0007669"/>
    <property type="project" value="TreeGrafter"/>
</dbReference>
<name>A0AA37HBM0_9HYPH</name>
<dbReference type="PANTHER" id="PTHR30055:SF226">
    <property type="entry name" value="HTH-TYPE TRANSCRIPTIONAL REGULATOR PKSA"/>
    <property type="match status" value="1"/>
</dbReference>
<evidence type="ECO:0000256" key="5">
    <source>
        <dbReference type="PROSITE-ProRule" id="PRU00335"/>
    </source>
</evidence>
<evidence type="ECO:0000256" key="6">
    <source>
        <dbReference type="SAM" id="MobiDB-lite"/>
    </source>
</evidence>
<dbReference type="AlphaFoldDB" id="A0AA37HBM0"/>
<dbReference type="InterPro" id="IPR001647">
    <property type="entry name" value="HTH_TetR"/>
</dbReference>
<dbReference type="InterPro" id="IPR009057">
    <property type="entry name" value="Homeodomain-like_sf"/>
</dbReference>